<dbReference type="GO" id="GO:0004353">
    <property type="term" value="F:glutamate dehydrogenase [NAD(P)+] activity"/>
    <property type="evidence" value="ECO:0007669"/>
    <property type="project" value="UniProtKB-EC"/>
</dbReference>
<dbReference type="FunFam" id="3.40.50.720:FF:000100">
    <property type="entry name" value="Glutamate dehydrogenase 1, mitochondrial"/>
    <property type="match status" value="1"/>
</dbReference>
<evidence type="ECO:0000256" key="7">
    <source>
        <dbReference type="PIRNR" id="PIRNR000185"/>
    </source>
</evidence>
<comment type="similarity">
    <text evidence="2 7 11">Belongs to the Glu/Leu/Phe/Val dehydrogenases family.</text>
</comment>
<keyword evidence="4" id="KW-0496">Mitochondrion</keyword>
<dbReference type="Gene3D" id="3.40.50.720">
    <property type="entry name" value="NAD(P)-binding Rossmann-like Domain"/>
    <property type="match status" value="1"/>
</dbReference>
<dbReference type="PANTHER" id="PTHR11606:SF7">
    <property type="entry name" value="GLUTAMATE DEHYDROGENASE"/>
    <property type="match status" value="1"/>
</dbReference>
<comment type="subcellular location">
    <subcellularLocation>
        <location evidence="1">Mitochondrion</location>
    </subcellularLocation>
</comment>
<dbReference type="GO" id="GO:0005739">
    <property type="term" value="C:mitochondrion"/>
    <property type="evidence" value="ECO:0007669"/>
    <property type="project" value="UniProtKB-SubCell"/>
</dbReference>
<dbReference type="Gene3D" id="1.10.287.140">
    <property type="match status" value="1"/>
</dbReference>
<evidence type="ECO:0000256" key="1">
    <source>
        <dbReference type="ARBA" id="ARBA00004173"/>
    </source>
</evidence>
<comment type="catalytic activity">
    <reaction evidence="5">
        <text>L-glutamate + NAD(+) + H2O = 2-oxoglutarate + NH4(+) + NADH + H(+)</text>
        <dbReference type="Rhea" id="RHEA:15133"/>
        <dbReference type="ChEBI" id="CHEBI:15377"/>
        <dbReference type="ChEBI" id="CHEBI:15378"/>
        <dbReference type="ChEBI" id="CHEBI:16810"/>
        <dbReference type="ChEBI" id="CHEBI:28938"/>
        <dbReference type="ChEBI" id="CHEBI:29985"/>
        <dbReference type="ChEBI" id="CHEBI:57540"/>
        <dbReference type="ChEBI" id="CHEBI:57945"/>
        <dbReference type="EC" id="1.4.1.3"/>
    </reaction>
</comment>
<dbReference type="PRINTS" id="PR00082">
    <property type="entry name" value="GLFDHDRGNASE"/>
</dbReference>
<evidence type="ECO:0000259" key="12">
    <source>
        <dbReference type="SMART" id="SM00839"/>
    </source>
</evidence>
<feature type="active site" description="Proton donor" evidence="8">
    <location>
        <position position="115"/>
    </location>
</feature>
<dbReference type="PROSITE" id="PS00074">
    <property type="entry name" value="GLFV_DEHYDROGENASE"/>
    <property type="match status" value="1"/>
</dbReference>
<organism evidence="13 14">
    <name type="scientific">Ranatra chinensis</name>
    <dbReference type="NCBI Taxonomy" id="642074"/>
    <lineage>
        <taxon>Eukaryota</taxon>
        <taxon>Metazoa</taxon>
        <taxon>Ecdysozoa</taxon>
        <taxon>Arthropoda</taxon>
        <taxon>Hexapoda</taxon>
        <taxon>Insecta</taxon>
        <taxon>Pterygota</taxon>
        <taxon>Neoptera</taxon>
        <taxon>Paraneoptera</taxon>
        <taxon>Hemiptera</taxon>
        <taxon>Heteroptera</taxon>
        <taxon>Panheteroptera</taxon>
        <taxon>Nepomorpha</taxon>
        <taxon>Nepidae</taxon>
        <taxon>Ranatrinae</taxon>
        <taxon>Ranatra</taxon>
    </lineage>
</organism>
<dbReference type="InterPro" id="IPR014362">
    <property type="entry name" value="Glu_DH"/>
</dbReference>
<reference evidence="13 14" key="1">
    <citation type="submission" date="2024-07" db="EMBL/GenBank/DDBJ databases">
        <title>Chromosome-level genome assembly of the water stick insect Ranatra chinensis (Heteroptera: Nepidae).</title>
        <authorList>
            <person name="Liu X."/>
        </authorList>
    </citation>
    <scope>NUCLEOTIDE SEQUENCE [LARGE SCALE GENOMIC DNA]</scope>
    <source>
        <strain evidence="13">Cailab_2021Rc</strain>
        <tissue evidence="13">Muscle</tissue>
    </source>
</reference>
<evidence type="ECO:0000256" key="3">
    <source>
        <dbReference type="ARBA" id="ARBA00023002"/>
    </source>
</evidence>
<keyword evidence="14" id="KW-1185">Reference proteome</keyword>
<dbReference type="AlphaFoldDB" id="A0ABD0XWK6"/>
<feature type="site" description="Important for catalysis" evidence="10">
    <location>
        <position position="157"/>
    </location>
</feature>
<evidence type="ECO:0000256" key="4">
    <source>
        <dbReference type="ARBA" id="ARBA00023128"/>
    </source>
</evidence>
<dbReference type="InterPro" id="IPR036291">
    <property type="entry name" value="NAD(P)-bd_dom_sf"/>
</dbReference>
<evidence type="ECO:0000256" key="9">
    <source>
        <dbReference type="PIRSR" id="PIRSR000185-2"/>
    </source>
</evidence>
<dbReference type="InterPro" id="IPR006096">
    <property type="entry name" value="Glu/Leu/Phe/Val/Trp_DH_C"/>
</dbReference>
<dbReference type="SUPFAM" id="SSF53223">
    <property type="entry name" value="Aminoacid dehydrogenase-like, N-terminal domain"/>
    <property type="match status" value="1"/>
</dbReference>
<gene>
    <name evidence="13" type="ORF">AAG570_005931</name>
</gene>
<dbReference type="InterPro" id="IPR006095">
    <property type="entry name" value="Glu/Leu/Phe/Val/Trp_DH"/>
</dbReference>
<sequence>MVEYFFHRAVATLLPKFETTVSARLTEQQKEDRIRGIIDQMESCSTIVEFQFPIKKDAGGYEMISAFRAHHCGHRLPYKGGIRYADDVDSDEVKALASLMTFKCAAVSIPYGGAKGGVRIDPKKYSVLELERITRRFALELAKKNIVGPSIDVPAPDVNTSPREMAWFVDTYVKTIGSTDINALGVTTGKPIFLGGIMGRVSATGRGVWEVADYIVNDKELMDKIQVKPGWEGKTAIVQGLGNVGFHTAKYLERAKAKVIGIAEYDTGIYNPNGIDIIGLIKHKTKTKSIKDFKDCKNVPTEQMLYEKCDILVPAAKEKVISKSNADKVQAKMILEAANGPLTPGADSILLKKNILVVPDVLTSAGGVTVSYFEWLKNINHVSYGRLSFGYEKENTMLLLRESKRRKVSILPQESISETLKVAFEKDMTVTPSEVFSKRIFDATEKDIVQAGLGYTMNRATREVLAIAKELNLGLDLRTAAYCNSVLKVFKGFDDAGLAF</sequence>
<dbReference type="InterPro" id="IPR046346">
    <property type="entry name" value="Aminoacid_DH-like_N_sf"/>
</dbReference>
<feature type="binding site" evidence="9">
    <location>
        <position position="79"/>
    </location>
    <ligand>
        <name>substrate</name>
    </ligand>
</feature>
<dbReference type="Proteomes" id="UP001558652">
    <property type="component" value="Unassembled WGS sequence"/>
</dbReference>
<proteinExistence type="inferred from homology"/>
<keyword evidence="9" id="KW-0520">NAD</keyword>
<name>A0ABD0XWK6_9HEMI</name>
<feature type="binding site" evidence="9">
    <location>
        <position position="103"/>
    </location>
    <ligand>
        <name>substrate</name>
    </ligand>
</feature>
<evidence type="ECO:0000313" key="14">
    <source>
        <dbReference type="Proteomes" id="UP001558652"/>
    </source>
</evidence>
<dbReference type="SUPFAM" id="SSF51735">
    <property type="entry name" value="NAD(P)-binding Rossmann-fold domains"/>
    <property type="match status" value="1"/>
</dbReference>
<dbReference type="Pfam" id="PF02812">
    <property type="entry name" value="ELFV_dehydrog_N"/>
    <property type="match status" value="1"/>
</dbReference>
<dbReference type="EMBL" id="JBFDAA010000019">
    <property type="protein sequence ID" value="KAL1115641.1"/>
    <property type="molecule type" value="Genomic_DNA"/>
</dbReference>
<accession>A0ABD0XWK6</accession>
<evidence type="ECO:0000256" key="8">
    <source>
        <dbReference type="PIRSR" id="PIRSR000185-1"/>
    </source>
</evidence>
<feature type="binding site" evidence="9">
    <location>
        <position position="243"/>
    </location>
    <ligand>
        <name>NAD(+)</name>
        <dbReference type="ChEBI" id="CHEBI:57540"/>
    </ligand>
</feature>
<evidence type="ECO:0000256" key="11">
    <source>
        <dbReference type="RuleBase" id="RU004417"/>
    </source>
</evidence>
<feature type="domain" description="Glutamate/phenylalanine/leucine/valine/L-tryptophan dehydrogenase C-terminal" evidence="12">
    <location>
        <begin position="197"/>
        <end position="497"/>
    </location>
</feature>
<comment type="caution">
    <text evidence="13">The sequence shown here is derived from an EMBL/GenBank/DDBJ whole genome shotgun (WGS) entry which is preliminary data.</text>
</comment>
<dbReference type="CDD" id="cd01076">
    <property type="entry name" value="NAD_bind_1_Glu_DH"/>
    <property type="match status" value="1"/>
</dbReference>
<dbReference type="Gene3D" id="3.40.50.10860">
    <property type="entry name" value="Leucine Dehydrogenase, chain A, domain 1"/>
    <property type="match status" value="1"/>
</dbReference>
<evidence type="ECO:0000256" key="10">
    <source>
        <dbReference type="PIRSR" id="PIRSR000185-3"/>
    </source>
</evidence>
<feature type="binding site" evidence="9">
    <location>
        <position position="204"/>
    </location>
    <ligand>
        <name>NAD(+)</name>
        <dbReference type="ChEBI" id="CHEBI:57540"/>
    </ligand>
</feature>
<dbReference type="SMART" id="SM00839">
    <property type="entry name" value="ELFV_dehydrog"/>
    <property type="match status" value="1"/>
</dbReference>
<dbReference type="PANTHER" id="PTHR11606">
    <property type="entry name" value="GLUTAMATE DEHYDROGENASE"/>
    <property type="match status" value="1"/>
</dbReference>
<keyword evidence="3 7" id="KW-0560">Oxidoreductase</keyword>
<evidence type="ECO:0000256" key="6">
    <source>
        <dbReference type="ARBA" id="ARBA00048577"/>
    </source>
</evidence>
<evidence type="ECO:0000256" key="2">
    <source>
        <dbReference type="ARBA" id="ARBA00006382"/>
    </source>
</evidence>
<dbReference type="Pfam" id="PF00208">
    <property type="entry name" value="ELFV_dehydrog"/>
    <property type="match status" value="1"/>
</dbReference>
<evidence type="ECO:0000256" key="5">
    <source>
        <dbReference type="ARBA" id="ARBA00047867"/>
    </source>
</evidence>
<evidence type="ECO:0000313" key="13">
    <source>
        <dbReference type="EMBL" id="KAL1115641.1"/>
    </source>
</evidence>
<comment type="catalytic activity">
    <reaction evidence="6">
        <text>L-glutamate + NADP(+) + H2O = 2-oxoglutarate + NH4(+) + NADPH + H(+)</text>
        <dbReference type="Rhea" id="RHEA:11612"/>
        <dbReference type="ChEBI" id="CHEBI:15377"/>
        <dbReference type="ChEBI" id="CHEBI:15378"/>
        <dbReference type="ChEBI" id="CHEBI:16810"/>
        <dbReference type="ChEBI" id="CHEBI:28938"/>
        <dbReference type="ChEBI" id="CHEBI:29985"/>
        <dbReference type="ChEBI" id="CHEBI:57783"/>
        <dbReference type="ChEBI" id="CHEBI:58349"/>
        <dbReference type="EC" id="1.4.1.3"/>
    </reaction>
</comment>
<feature type="binding site" evidence="9">
    <location>
        <position position="371"/>
    </location>
    <ligand>
        <name>substrate</name>
    </ligand>
</feature>
<keyword evidence="9" id="KW-0547">Nucleotide-binding</keyword>
<dbReference type="PIRSF" id="PIRSF000185">
    <property type="entry name" value="Glu_DH"/>
    <property type="match status" value="1"/>
</dbReference>
<protein>
    <recommendedName>
        <fullName evidence="7">Glutamate dehydrogenase</fullName>
    </recommendedName>
</protein>
<dbReference type="InterPro" id="IPR033922">
    <property type="entry name" value="NAD_bind_Glu_DH"/>
</dbReference>
<dbReference type="InterPro" id="IPR033524">
    <property type="entry name" value="Glu/Leu/Phe/Val_DH_AS"/>
</dbReference>
<dbReference type="InterPro" id="IPR006097">
    <property type="entry name" value="Glu/Leu/Phe/Val/Trp_DH_dimer"/>
</dbReference>